<keyword evidence="2" id="KW-0255">Endonuclease</keyword>
<dbReference type="Proteomes" id="UP000534783">
    <property type="component" value="Unassembled WGS sequence"/>
</dbReference>
<comment type="caution">
    <text evidence="2">The sequence shown here is derived from an EMBL/GenBank/DDBJ whole genome shotgun (WGS) entry which is preliminary data.</text>
</comment>
<evidence type="ECO:0000259" key="1">
    <source>
        <dbReference type="SMART" id="SM00507"/>
    </source>
</evidence>
<dbReference type="GO" id="GO:0008270">
    <property type="term" value="F:zinc ion binding"/>
    <property type="evidence" value="ECO:0007669"/>
    <property type="project" value="InterPro"/>
</dbReference>
<organism evidence="2 3">
    <name type="scientific">Candidatus Manganitrophus noduliformans</name>
    <dbReference type="NCBI Taxonomy" id="2606439"/>
    <lineage>
        <taxon>Bacteria</taxon>
        <taxon>Pseudomonadati</taxon>
        <taxon>Nitrospirota</taxon>
        <taxon>Nitrospiria</taxon>
        <taxon>Candidatus Troglogloeales</taxon>
        <taxon>Candidatus Manganitrophaceae</taxon>
        <taxon>Candidatus Manganitrophus</taxon>
    </lineage>
</organism>
<evidence type="ECO:0000313" key="3">
    <source>
        <dbReference type="Proteomes" id="UP000534783"/>
    </source>
</evidence>
<dbReference type="EMBL" id="VTOW01000002">
    <property type="protein sequence ID" value="NKE71552.1"/>
    <property type="molecule type" value="Genomic_DNA"/>
</dbReference>
<dbReference type="InterPro" id="IPR003615">
    <property type="entry name" value="HNH_nuc"/>
</dbReference>
<keyword evidence="2" id="KW-0540">Nuclease</keyword>
<keyword evidence="3" id="KW-1185">Reference proteome</keyword>
<keyword evidence="2" id="KW-0378">Hydrolase</keyword>
<evidence type="ECO:0000313" key="2">
    <source>
        <dbReference type="EMBL" id="NKE71552.1"/>
    </source>
</evidence>
<dbReference type="Pfam" id="PF01844">
    <property type="entry name" value="HNH"/>
    <property type="match status" value="1"/>
</dbReference>
<proteinExistence type="predicted"/>
<dbReference type="Gene3D" id="1.10.30.50">
    <property type="match status" value="1"/>
</dbReference>
<gene>
    <name evidence="2" type="ORF">MNODULE_12455</name>
</gene>
<name>A0A7X6DQP4_9BACT</name>
<dbReference type="GO" id="GO:0004519">
    <property type="term" value="F:endonuclease activity"/>
    <property type="evidence" value="ECO:0007669"/>
    <property type="project" value="UniProtKB-KW"/>
</dbReference>
<dbReference type="GO" id="GO:0003676">
    <property type="term" value="F:nucleic acid binding"/>
    <property type="evidence" value="ECO:0007669"/>
    <property type="project" value="InterPro"/>
</dbReference>
<accession>A0A7X6DQP4</accession>
<dbReference type="AlphaFoldDB" id="A0A7X6DQP4"/>
<protein>
    <submittedName>
        <fullName evidence="2">HNH endonuclease</fullName>
    </submittedName>
</protein>
<dbReference type="InterPro" id="IPR002711">
    <property type="entry name" value="HNH"/>
</dbReference>
<reference evidence="2 3" key="1">
    <citation type="journal article" date="2020" name="Nature">
        <title>Bacterial chemolithoautotrophy via manganese oxidation.</title>
        <authorList>
            <person name="Yu H."/>
            <person name="Leadbetter J.R."/>
        </authorList>
    </citation>
    <scope>NUCLEOTIDE SEQUENCE [LARGE SCALE GENOMIC DNA]</scope>
    <source>
        <strain evidence="2 3">Mn-1</strain>
    </source>
</reference>
<dbReference type="SMART" id="SM00507">
    <property type="entry name" value="HNHc"/>
    <property type="match status" value="1"/>
</dbReference>
<dbReference type="CDD" id="cd00085">
    <property type="entry name" value="HNHc"/>
    <property type="match status" value="1"/>
</dbReference>
<feature type="domain" description="HNH nuclease" evidence="1">
    <location>
        <begin position="181"/>
        <end position="239"/>
    </location>
</feature>
<sequence length="262" mass="29429">MVRDVGVDVSDWEASKGNALSAAANPKYCYNWSFVQPNEVVVLNLWHSDIEELDGVLTDELNARDIAKRGKGVTVRRATEMDEAIKEAYRKNLPIRVVLCEGTKRNRNDPNSKASKVHFRSLDPEPWHVAKYDMDTGQTTLMRGLGRGSDGFVDQFDMAVPLGRPAERGETKSFPFVRRPDVRRYVLLRANGRCEYCGAVGFTMANGQVYLETHHVVPLNEKGSDSVGNVVALCPNHHREAHHGKSRAEIRKTLQEKLENNS</sequence>